<reference evidence="2 3" key="1">
    <citation type="journal article" date="2018" name="Nat. Biotechnol.">
        <title>A standardized bacterial taxonomy based on genome phylogeny substantially revises the tree of life.</title>
        <authorList>
            <person name="Parks D.H."/>
            <person name="Chuvochina M."/>
            <person name="Waite D.W."/>
            <person name="Rinke C."/>
            <person name="Skarshewski A."/>
            <person name="Chaumeil P.A."/>
            <person name="Hugenholtz P."/>
        </authorList>
    </citation>
    <scope>NUCLEOTIDE SEQUENCE [LARGE SCALE GENOMIC DNA]</scope>
    <source>
        <strain evidence="2">UBA11621</strain>
    </source>
</reference>
<dbReference type="AlphaFoldDB" id="A0A358E0N6"/>
<dbReference type="InterPro" id="IPR006869">
    <property type="entry name" value="DUF547"/>
</dbReference>
<sequence length="329" mass="37402">MKKALAVTKGFAVKNALVMASEQVMTRVIAMSRRITIKKFGRLAVSSIMLLATSVSFSAFSDEAVPKQLNRLHEPFSALLSEHVKTIDNGASTQVDYHGFKQDRERLTQYLNSLAKVEKSTFDGWSKADQLAFLINAYNAYTVELILTEFPDIDSIRDLGSFFSSPWKKEIAPLLGKTRTLDEIEHELIRGQNKTTKGYNEPRIHFAVNCASIGCPALREEAYVGERLDSQLDAQTKRFLADTSRNRMDGNTLKLSKIFDWYSEDFEKNTNRKSERWQGIKNVNTENLSQFLLLYKDALNLSSQQVSVLEQDNAELEFLDYDWALNATQ</sequence>
<organism evidence="2 3">
    <name type="scientific">Alteromonas australica</name>
    <dbReference type="NCBI Taxonomy" id="589873"/>
    <lineage>
        <taxon>Bacteria</taxon>
        <taxon>Pseudomonadati</taxon>
        <taxon>Pseudomonadota</taxon>
        <taxon>Gammaproteobacteria</taxon>
        <taxon>Alteromonadales</taxon>
        <taxon>Alteromonadaceae</taxon>
        <taxon>Alteromonas/Salinimonas group</taxon>
        <taxon>Alteromonas</taxon>
    </lineage>
</organism>
<dbReference type="Proteomes" id="UP000264779">
    <property type="component" value="Unassembled WGS sequence"/>
</dbReference>
<dbReference type="PANTHER" id="PTHR46361">
    <property type="entry name" value="ELECTRON CARRIER/ PROTEIN DISULFIDE OXIDOREDUCTASE"/>
    <property type="match status" value="1"/>
</dbReference>
<feature type="domain" description="DUF547" evidence="1">
    <location>
        <begin position="123"/>
        <end position="240"/>
    </location>
</feature>
<dbReference type="Pfam" id="PF04784">
    <property type="entry name" value="DUF547"/>
    <property type="match status" value="1"/>
</dbReference>
<dbReference type="EMBL" id="DONK01000139">
    <property type="protein sequence ID" value="HBU51515.1"/>
    <property type="molecule type" value="Genomic_DNA"/>
</dbReference>
<comment type="caution">
    <text evidence="2">The sequence shown here is derived from an EMBL/GenBank/DDBJ whole genome shotgun (WGS) entry which is preliminary data.</text>
</comment>
<proteinExistence type="predicted"/>
<protein>
    <submittedName>
        <fullName evidence="2">DUF547 domain-containing protein</fullName>
    </submittedName>
</protein>
<evidence type="ECO:0000313" key="2">
    <source>
        <dbReference type="EMBL" id="HBU51515.1"/>
    </source>
</evidence>
<dbReference type="PANTHER" id="PTHR46361:SF3">
    <property type="entry name" value="ELECTRON CARRIER_ PROTEIN DISULFIDE OXIDOREDUCTASE"/>
    <property type="match status" value="1"/>
</dbReference>
<evidence type="ECO:0000259" key="1">
    <source>
        <dbReference type="Pfam" id="PF04784"/>
    </source>
</evidence>
<name>A0A358E0N6_9ALTE</name>
<accession>A0A358E0N6</accession>
<gene>
    <name evidence="2" type="ORF">DEB45_09655</name>
</gene>
<evidence type="ECO:0000313" key="3">
    <source>
        <dbReference type="Proteomes" id="UP000264779"/>
    </source>
</evidence>